<protein>
    <submittedName>
        <fullName evidence="1">Uncharacterized protein</fullName>
    </submittedName>
</protein>
<reference evidence="1" key="1">
    <citation type="submission" date="2014-09" db="EMBL/GenBank/DDBJ databases">
        <authorList>
            <person name="Magalhaes I.L.F."/>
            <person name="Oliveira U."/>
            <person name="Santos F.R."/>
            <person name="Vidigal T.H.D.A."/>
            <person name="Brescovit A.D."/>
            <person name="Santos A.J."/>
        </authorList>
    </citation>
    <scope>NUCLEOTIDE SEQUENCE</scope>
    <source>
        <tissue evidence="1">Shoot tissue taken approximately 20 cm above the soil surface</tissue>
    </source>
</reference>
<organism evidence="1">
    <name type="scientific">Arundo donax</name>
    <name type="common">Giant reed</name>
    <name type="synonym">Donax arundinaceus</name>
    <dbReference type="NCBI Taxonomy" id="35708"/>
    <lineage>
        <taxon>Eukaryota</taxon>
        <taxon>Viridiplantae</taxon>
        <taxon>Streptophyta</taxon>
        <taxon>Embryophyta</taxon>
        <taxon>Tracheophyta</taxon>
        <taxon>Spermatophyta</taxon>
        <taxon>Magnoliopsida</taxon>
        <taxon>Liliopsida</taxon>
        <taxon>Poales</taxon>
        <taxon>Poaceae</taxon>
        <taxon>PACMAD clade</taxon>
        <taxon>Arundinoideae</taxon>
        <taxon>Arundineae</taxon>
        <taxon>Arundo</taxon>
    </lineage>
</organism>
<accession>A0A0A9HHS2</accession>
<reference evidence="1" key="2">
    <citation type="journal article" date="2015" name="Data Brief">
        <title>Shoot transcriptome of the giant reed, Arundo donax.</title>
        <authorList>
            <person name="Barrero R.A."/>
            <person name="Guerrero F.D."/>
            <person name="Moolhuijzen P."/>
            <person name="Goolsby J.A."/>
            <person name="Tidwell J."/>
            <person name="Bellgard S.E."/>
            <person name="Bellgard M.I."/>
        </authorList>
    </citation>
    <scope>NUCLEOTIDE SEQUENCE</scope>
    <source>
        <tissue evidence="1">Shoot tissue taken approximately 20 cm above the soil surface</tissue>
    </source>
</reference>
<dbReference type="EMBL" id="GBRH01165448">
    <property type="protein sequence ID" value="JAE32448.1"/>
    <property type="molecule type" value="Transcribed_RNA"/>
</dbReference>
<dbReference type="AlphaFoldDB" id="A0A0A9HHS2"/>
<evidence type="ECO:0000313" key="1">
    <source>
        <dbReference type="EMBL" id="JAE32448.1"/>
    </source>
</evidence>
<name>A0A0A9HHS2_ARUDO</name>
<proteinExistence type="predicted"/>
<sequence>MIMLLNLYNSYANCKVKTDFIIGTFSLKKQDVCGVTSEWLSFPCAICMARSLSAL</sequence>